<dbReference type="GO" id="GO:0005737">
    <property type="term" value="C:cytoplasm"/>
    <property type="evidence" value="ECO:0007669"/>
    <property type="project" value="UniProtKB-UniRule"/>
</dbReference>
<dbReference type="Gene3D" id="3.40.640.10">
    <property type="entry name" value="Type I PLP-dependent aspartate aminotransferase-like (Major domain)"/>
    <property type="match status" value="1"/>
</dbReference>
<name>A0A848KD13_9NOCA</name>
<dbReference type="Pfam" id="PF22580">
    <property type="entry name" value="KYNU_C"/>
    <property type="match status" value="1"/>
</dbReference>
<comment type="pathway">
    <text evidence="5">Amino-acid degradation; L-kynurenine degradation; L-alanine and anthranilate from L-kynurenine: step 1/1.</text>
</comment>
<dbReference type="EMBL" id="VCQU01000004">
    <property type="protein sequence ID" value="NMN96161.1"/>
    <property type="molecule type" value="Genomic_DNA"/>
</dbReference>
<dbReference type="PIRSF" id="PIRSF038800">
    <property type="entry name" value="KYNU"/>
    <property type="match status" value="1"/>
</dbReference>
<comment type="caution">
    <text evidence="6">The sequence shown here is derived from an EMBL/GenBank/DDBJ whole genome shotgun (WGS) entry which is preliminary data.</text>
</comment>
<dbReference type="GO" id="GO:0030429">
    <property type="term" value="F:kynureninase activity"/>
    <property type="evidence" value="ECO:0007669"/>
    <property type="project" value="UniProtKB-UniRule"/>
</dbReference>
<comment type="subunit">
    <text evidence="5">Homodimer.</text>
</comment>
<sequence length="422" mass="46044">MRTEARLDRSGAAELDAADPLRRCRDQFVRPRPDTIYLDGNSLGPPPIATEGVVAQIIREGWGEGLVRSWENWIGWSRQLGDRLAAHTLGAAPGEVVIADSTSVNLFKLAAAAVAARPGRRTVLVDGDDFPTNRYILQGLAAERQLDLRALQSDSDLGLGSDELFRALTEDVALVVLSLVSYRSGALLDMAAITDAARKVGALVLWDLSHAAGVIPIQLGADGADLAIGATYKYLNGGPGSPAFLYVRKGIQQQLRQPIWGWFGQQDQFAMGEVFNPVADIDRFLVGTPPLLSLAAIWPALDVVEQVPVVDVRSKSVLLSEFTIALADEWLTEYGFRLASPRDSTRRGSHVSLAHPEALSISRALREQENVICDFRAPDRLRIGLAPLCTSFTDVWDALDRLRTVMADRRYENLPAATTRVT</sequence>
<reference evidence="6 7" key="1">
    <citation type="submission" date="2019-05" db="EMBL/GenBank/DDBJ databases">
        <authorList>
            <person name="Lee S.D."/>
        </authorList>
    </citation>
    <scope>NUCLEOTIDE SEQUENCE [LARGE SCALE GENOMIC DNA]</scope>
    <source>
        <strain evidence="6 7">YC2-7</strain>
    </source>
</reference>
<comment type="catalytic activity">
    <reaction evidence="5">
        <text>L-kynurenine + H2O = anthranilate + L-alanine + H(+)</text>
        <dbReference type="Rhea" id="RHEA:16813"/>
        <dbReference type="ChEBI" id="CHEBI:15377"/>
        <dbReference type="ChEBI" id="CHEBI:15378"/>
        <dbReference type="ChEBI" id="CHEBI:16567"/>
        <dbReference type="ChEBI" id="CHEBI:57959"/>
        <dbReference type="ChEBI" id="CHEBI:57972"/>
        <dbReference type="EC" id="3.7.1.3"/>
    </reaction>
</comment>
<evidence type="ECO:0000256" key="2">
    <source>
        <dbReference type="ARBA" id="ARBA00022801"/>
    </source>
</evidence>
<dbReference type="RefSeq" id="WP_169587773.1">
    <property type="nucleotide sequence ID" value="NZ_VCQU01000004.1"/>
</dbReference>
<dbReference type="NCBIfam" id="TIGR01814">
    <property type="entry name" value="kynureninase"/>
    <property type="match status" value="1"/>
</dbReference>
<dbReference type="InterPro" id="IPR015422">
    <property type="entry name" value="PyrdxlP-dep_Trfase_small"/>
</dbReference>
<dbReference type="PANTHER" id="PTHR14084">
    <property type="entry name" value="KYNURENINASE"/>
    <property type="match status" value="1"/>
</dbReference>
<dbReference type="InterPro" id="IPR010111">
    <property type="entry name" value="Kynureninase"/>
</dbReference>
<keyword evidence="3 5" id="KW-0663">Pyridoxal phosphate</keyword>
<dbReference type="SUPFAM" id="SSF53383">
    <property type="entry name" value="PLP-dependent transferases"/>
    <property type="match status" value="1"/>
</dbReference>
<dbReference type="GO" id="GO:0043420">
    <property type="term" value="P:anthranilate metabolic process"/>
    <property type="evidence" value="ECO:0007669"/>
    <property type="project" value="TreeGrafter"/>
</dbReference>
<keyword evidence="2 5" id="KW-0378">Hydrolase</keyword>
<dbReference type="Proteomes" id="UP000535543">
    <property type="component" value="Unassembled WGS sequence"/>
</dbReference>
<dbReference type="UniPathway" id="UPA00253">
    <property type="reaction ID" value="UER00329"/>
</dbReference>
<keyword evidence="7" id="KW-1185">Reference proteome</keyword>
<dbReference type="AlphaFoldDB" id="A0A848KD13"/>
<comment type="catalytic activity">
    <reaction evidence="5">
        <text>3-hydroxy-L-kynurenine + H2O = 3-hydroxyanthranilate + L-alanine + H(+)</text>
        <dbReference type="Rhea" id="RHEA:25143"/>
        <dbReference type="ChEBI" id="CHEBI:15377"/>
        <dbReference type="ChEBI" id="CHEBI:15378"/>
        <dbReference type="ChEBI" id="CHEBI:36559"/>
        <dbReference type="ChEBI" id="CHEBI:57972"/>
        <dbReference type="ChEBI" id="CHEBI:58125"/>
        <dbReference type="EC" id="3.7.1.3"/>
    </reaction>
</comment>
<comment type="cofactor">
    <cofactor evidence="5">
        <name>pyridoxal 5'-phosphate</name>
        <dbReference type="ChEBI" id="CHEBI:597326"/>
    </cofactor>
</comment>
<protein>
    <recommendedName>
        <fullName evidence="4 5">Kynureninase</fullName>
        <ecNumber evidence="4 5">3.7.1.3</ecNumber>
    </recommendedName>
</protein>
<dbReference type="GO" id="GO:0097053">
    <property type="term" value="P:L-kynurenine catabolic process"/>
    <property type="evidence" value="ECO:0007669"/>
    <property type="project" value="UniProtKB-UniPathway"/>
</dbReference>
<keyword evidence="1 5" id="KW-0662">Pyridine nucleotide biosynthesis</keyword>
<evidence type="ECO:0000256" key="3">
    <source>
        <dbReference type="ARBA" id="ARBA00022898"/>
    </source>
</evidence>
<organism evidence="6 7">
    <name type="scientific">Antrihabitans stalactiti</name>
    <dbReference type="NCBI Taxonomy" id="2584121"/>
    <lineage>
        <taxon>Bacteria</taxon>
        <taxon>Bacillati</taxon>
        <taxon>Actinomycetota</taxon>
        <taxon>Actinomycetes</taxon>
        <taxon>Mycobacteriales</taxon>
        <taxon>Nocardiaceae</taxon>
        <taxon>Antrihabitans</taxon>
    </lineage>
</organism>
<dbReference type="GO" id="GO:0030170">
    <property type="term" value="F:pyridoxal phosphate binding"/>
    <property type="evidence" value="ECO:0007669"/>
    <property type="project" value="UniProtKB-UniRule"/>
</dbReference>
<evidence type="ECO:0000256" key="5">
    <source>
        <dbReference type="PIRNR" id="PIRNR038800"/>
    </source>
</evidence>
<comment type="pathway">
    <text evidence="5">Cofactor biosynthesis; NAD(+) biosynthesis; quinolinate from L-kynurenine: step 2/3.</text>
</comment>
<reference evidence="6 7" key="2">
    <citation type="submission" date="2020-06" db="EMBL/GenBank/DDBJ databases">
        <title>Antribacter stalactiti gen. nov., sp. nov., a new member of the family Nacardiaceae isolated from a cave.</title>
        <authorList>
            <person name="Kim I.S."/>
        </authorList>
    </citation>
    <scope>NUCLEOTIDE SEQUENCE [LARGE SCALE GENOMIC DNA]</scope>
    <source>
        <strain evidence="6 7">YC2-7</strain>
    </source>
</reference>
<dbReference type="InterPro" id="IPR015424">
    <property type="entry name" value="PyrdxlP-dep_Trfase"/>
</dbReference>
<dbReference type="EC" id="3.7.1.3" evidence="4 5"/>
<evidence type="ECO:0000313" key="7">
    <source>
        <dbReference type="Proteomes" id="UP000535543"/>
    </source>
</evidence>
<proteinExistence type="inferred from homology"/>
<dbReference type="InterPro" id="IPR015421">
    <property type="entry name" value="PyrdxlP-dep_Trfase_major"/>
</dbReference>
<dbReference type="GO" id="GO:0009435">
    <property type="term" value="P:NAD+ biosynthetic process"/>
    <property type="evidence" value="ECO:0007669"/>
    <property type="project" value="UniProtKB-UniRule"/>
</dbReference>
<dbReference type="Gene3D" id="3.90.1150.10">
    <property type="entry name" value="Aspartate Aminotransferase, domain 1"/>
    <property type="match status" value="1"/>
</dbReference>
<comment type="function">
    <text evidence="5">Catalyzes the cleavage of L-kynurenine (L-Kyn) and L-3-hydroxykynurenine (L-3OHKyn) into anthranilic acid (AA) and 3-hydroxyanthranilic acid (3-OHAA), respectively.</text>
</comment>
<evidence type="ECO:0000256" key="1">
    <source>
        <dbReference type="ARBA" id="ARBA00022642"/>
    </source>
</evidence>
<evidence type="ECO:0000256" key="4">
    <source>
        <dbReference type="NCBIfam" id="TIGR01814"/>
    </source>
</evidence>
<dbReference type="PANTHER" id="PTHR14084:SF0">
    <property type="entry name" value="KYNURENINASE"/>
    <property type="match status" value="1"/>
</dbReference>
<accession>A0A848KD13</accession>
<dbReference type="GO" id="GO:0019441">
    <property type="term" value="P:L-tryptophan catabolic process to kynurenine"/>
    <property type="evidence" value="ECO:0007669"/>
    <property type="project" value="TreeGrafter"/>
</dbReference>
<evidence type="ECO:0000313" key="6">
    <source>
        <dbReference type="EMBL" id="NMN96161.1"/>
    </source>
</evidence>
<dbReference type="UniPathway" id="UPA00334">
    <property type="reaction ID" value="UER00455"/>
</dbReference>
<comment type="similarity">
    <text evidence="5">Belongs to the kynureninase family.</text>
</comment>
<gene>
    <name evidence="6" type="primary">kynU</name>
    <name evidence="6" type="ORF">FGL95_14070</name>
</gene>